<dbReference type="AlphaFoldDB" id="A0A9P5TH40"/>
<evidence type="ECO:0008006" key="3">
    <source>
        <dbReference type="Google" id="ProtNLM"/>
    </source>
</evidence>
<comment type="caution">
    <text evidence="1">The sequence shown here is derived from an EMBL/GenBank/DDBJ whole genome shotgun (WGS) entry which is preliminary data.</text>
</comment>
<organism evidence="1 2">
    <name type="scientific">Gymnopilus junonius</name>
    <name type="common">Spectacular rustgill mushroom</name>
    <name type="synonym">Gymnopilus spectabilis subsp. junonius</name>
    <dbReference type="NCBI Taxonomy" id="109634"/>
    <lineage>
        <taxon>Eukaryota</taxon>
        <taxon>Fungi</taxon>
        <taxon>Dikarya</taxon>
        <taxon>Basidiomycota</taxon>
        <taxon>Agaricomycotina</taxon>
        <taxon>Agaricomycetes</taxon>
        <taxon>Agaricomycetidae</taxon>
        <taxon>Agaricales</taxon>
        <taxon>Agaricineae</taxon>
        <taxon>Hymenogastraceae</taxon>
        <taxon>Gymnopilus</taxon>
    </lineage>
</organism>
<dbReference type="OrthoDB" id="3046437at2759"/>
<evidence type="ECO:0000313" key="1">
    <source>
        <dbReference type="EMBL" id="KAF8876871.1"/>
    </source>
</evidence>
<protein>
    <recommendedName>
        <fullName evidence="3">F-box domain-containing protein</fullName>
    </recommendedName>
</protein>
<name>A0A9P5TH40_GYMJU</name>
<dbReference type="Proteomes" id="UP000724874">
    <property type="component" value="Unassembled WGS sequence"/>
</dbReference>
<sequence length="501" mass="57098">MPSLDIRLPVVSKVATRAKLALNTEEISRRRTYNQQLPIFQLCPDILEYLFLLATELEYPYRLRRAIIAWSHTCHYWRVVAHSVKALWAMLIDFDDRSCRWNEEMLRLSNPLPVELSYRGDLSRDTQTLALQILHLSRIQRYSVTCRDTDWANLLPYHLPSFFRPIRPPSPLIPPSLFAGHAPNLRRLVMNECMIDFRSPLLASLVHLKVTNLSYDHALSAIEWLDHLCQMPSLVELVLENAILPSRYHPQSTNLVLDAPASEISALLQHLPMPKSRNWTVTCLDSRPGSDVEAILQTFSDGISDADSVYTHSPLLIAANEYDIYLRYGLVTEERSSKSYLSFTFHTTAYQFWDSLFPSVAAGLGDAILNVTSLELILPAVLPSLLSLLRRAARLSTLARLSAKVSKTLLPELQTSSSMGLERFGVFLPRLDSIVFTDDKSMWGESYRSFIAFLKWRKEVSAPIRTVYFSGCCILESVIKEITTLGVEVEGDMDGFRWQNF</sequence>
<accession>A0A9P5TH40</accession>
<keyword evidence="2" id="KW-1185">Reference proteome</keyword>
<gene>
    <name evidence="1" type="ORF">CPB84DRAFT_1795506</name>
</gene>
<reference evidence="1" key="1">
    <citation type="submission" date="2020-11" db="EMBL/GenBank/DDBJ databases">
        <authorList>
            <consortium name="DOE Joint Genome Institute"/>
            <person name="Ahrendt S."/>
            <person name="Riley R."/>
            <person name="Andreopoulos W."/>
            <person name="LaButti K."/>
            <person name="Pangilinan J."/>
            <person name="Ruiz-duenas F.J."/>
            <person name="Barrasa J.M."/>
            <person name="Sanchez-Garcia M."/>
            <person name="Camarero S."/>
            <person name="Miyauchi S."/>
            <person name="Serrano A."/>
            <person name="Linde D."/>
            <person name="Babiker R."/>
            <person name="Drula E."/>
            <person name="Ayuso-Fernandez I."/>
            <person name="Pacheco R."/>
            <person name="Padilla G."/>
            <person name="Ferreira P."/>
            <person name="Barriuso J."/>
            <person name="Kellner H."/>
            <person name="Castanera R."/>
            <person name="Alfaro M."/>
            <person name="Ramirez L."/>
            <person name="Pisabarro A.G."/>
            <person name="Kuo A."/>
            <person name="Tritt A."/>
            <person name="Lipzen A."/>
            <person name="He G."/>
            <person name="Yan M."/>
            <person name="Ng V."/>
            <person name="Cullen D."/>
            <person name="Martin F."/>
            <person name="Rosso M.-N."/>
            <person name="Henrissat B."/>
            <person name="Hibbett D."/>
            <person name="Martinez A.T."/>
            <person name="Grigoriev I.V."/>
        </authorList>
    </citation>
    <scope>NUCLEOTIDE SEQUENCE</scope>
    <source>
        <strain evidence="1">AH 44721</strain>
    </source>
</reference>
<proteinExistence type="predicted"/>
<dbReference type="EMBL" id="JADNYJ010000177">
    <property type="protein sequence ID" value="KAF8876871.1"/>
    <property type="molecule type" value="Genomic_DNA"/>
</dbReference>
<evidence type="ECO:0000313" key="2">
    <source>
        <dbReference type="Proteomes" id="UP000724874"/>
    </source>
</evidence>